<dbReference type="Pfam" id="PF00326">
    <property type="entry name" value="Peptidase_S9"/>
    <property type="match status" value="1"/>
</dbReference>
<dbReference type="EMBL" id="LR586016">
    <property type="protein sequence ID" value="VIP02327.1"/>
    <property type="molecule type" value="Genomic_DNA"/>
</dbReference>
<reference evidence="4" key="1">
    <citation type="submission" date="2019-04" db="EMBL/GenBank/DDBJ databases">
        <authorList>
            <consortium name="Science for Life Laboratories"/>
        </authorList>
    </citation>
    <scope>NUCLEOTIDE SEQUENCE</scope>
    <source>
        <strain evidence="4">MBLW1</strain>
    </source>
</reference>
<gene>
    <name evidence="4" type="ORF">GMBLW1_16330</name>
</gene>
<organism evidence="4">
    <name type="scientific">Tuwongella immobilis</name>
    <dbReference type="NCBI Taxonomy" id="692036"/>
    <lineage>
        <taxon>Bacteria</taxon>
        <taxon>Pseudomonadati</taxon>
        <taxon>Planctomycetota</taxon>
        <taxon>Planctomycetia</taxon>
        <taxon>Gemmatales</taxon>
        <taxon>Gemmataceae</taxon>
        <taxon>Tuwongella</taxon>
    </lineage>
</organism>
<evidence type="ECO:0000256" key="1">
    <source>
        <dbReference type="ARBA" id="ARBA00022801"/>
    </source>
</evidence>
<sequence>MDRRTAILTATATLLAGAKVRAQGDPKRAGTVKSNVEYASVGGKSLRLDVHLPTGKGPFPAIVLVHGGGFTGGAKGGYTGELARHLARNGFVAFDIDYRLMRDLGPGASLPKAIAAAQEDLARAFDFVISESKTFGIDPDRVAVGGGSAGAITSLLATYGPDRMKRRPKAVVGLWGGMYGQESAIQRGDPPMLLVHGTADKTVAFALSEAIVAAARKVGVEAVLMRVENGGHTLPLNQRYQGRTIAESVTDFLKQQLK</sequence>
<proteinExistence type="predicted"/>
<dbReference type="PANTHER" id="PTHR48081">
    <property type="entry name" value="AB HYDROLASE SUPERFAMILY PROTEIN C4A8.06C"/>
    <property type="match status" value="1"/>
</dbReference>
<accession>A0A6C2YLT8</accession>
<evidence type="ECO:0000313" key="5">
    <source>
        <dbReference type="Proteomes" id="UP000464378"/>
    </source>
</evidence>
<dbReference type="Gene3D" id="3.40.50.1820">
    <property type="entry name" value="alpha/beta hydrolase"/>
    <property type="match status" value="1"/>
</dbReference>
<dbReference type="InterPro" id="IPR049492">
    <property type="entry name" value="BD-FAE-like_dom"/>
</dbReference>
<keyword evidence="1 4" id="KW-0378">Hydrolase</keyword>
<keyword evidence="5" id="KW-1185">Reference proteome</keyword>
<dbReference type="InterPro" id="IPR029058">
    <property type="entry name" value="AB_hydrolase_fold"/>
</dbReference>
<evidence type="ECO:0000259" key="3">
    <source>
        <dbReference type="Pfam" id="PF20434"/>
    </source>
</evidence>
<feature type="domain" description="Peptidase S9 prolyl oligopeptidase catalytic" evidence="2">
    <location>
        <begin position="188"/>
        <end position="258"/>
    </location>
</feature>
<dbReference type="FunCoup" id="A0A6C2YLT8">
    <property type="interactions" value="318"/>
</dbReference>
<evidence type="ECO:0000313" key="4">
    <source>
        <dbReference type="EMBL" id="VIP02327.1"/>
    </source>
</evidence>
<dbReference type="EMBL" id="LR593887">
    <property type="protein sequence ID" value="VTS01067.1"/>
    <property type="molecule type" value="Genomic_DNA"/>
</dbReference>
<dbReference type="InterPro" id="IPR050300">
    <property type="entry name" value="GDXG_lipolytic_enzyme"/>
</dbReference>
<dbReference type="InParanoid" id="A0A6C2YLT8"/>
<dbReference type="Proteomes" id="UP000464378">
    <property type="component" value="Chromosome"/>
</dbReference>
<dbReference type="Pfam" id="PF20434">
    <property type="entry name" value="BD-FAE"/>
    <property type="match status" value="1"/>
</dbReference>
<dbReference type="KEGG" id="tim:GMBLW1_16330"/>
<dbReference type="SUPFAM" id="SSF53474">
    <property type="entry name" value="alpha/beta-Hydrolases"/>
    <property type="match status" value="1"/>
</dbReference>
<feature type="domain" description="BD-FAE-like" evidence="3">
    <location>
        <begin position="48"/>
        <end position="159"/>
    </location>
</feature>
<dbReference type="InterPro" id="IPR001375">
    <property type="entry name" value="Peptidase_S9_cat"/>
</dbReference>
<protein>
    <recommendedName>
        <fullName evidence="6">Alpha/beta hydrolase</fullName>
    </recommendedName>
</protein>
<evidence type="ECO:0000259" key="2">
    <source>
        <dbReference type="Pfam" id="PF00326"/>
    </source>
</evidence>
<dbReference type="GO" id="GO:0008236">
    <property type="term" value="F:serine-type peptidase activity"/>
    <property type="evidence" value="ECO:0007669"/>
    <property type="project" value="InterPro"/>
</dbReference>
<evidence type="ECO:0008006" key="6">
    <source>
        <dbReference type="Google" id="ProtNLM"/>
    </source>
</evidence>
<dbReference type="AlphaFoldDB" id="A0A6C2YLT8"/>
<dbReference type="GO" id="GO:0006508">
    <property type="term" value="P:proteolysis"/>
    <property type="evidence" value="ECO:0007669"/>
    <property type="project" value="InterPro"/>
</dbReference>
<name>A0A6C2YLT8_9BACT</name>